<dbReference type="GO" id="GO:0009306">
    <property type="term" value="P:protein secretion"/>
    <property type="evidence" value="ECO:0007669"/>
    <property type="project" value="InterPro"/>
</dbReference>
<dbReference type="OrthoDB" id="9775455at2"/>
<feature type="chain" id="PRO_5020518589" evidence="2">
    <location>
        <begin position="22"/>
        <end position="554"/>
    </location>
</feature>
<dbReference type="NCBIfam" id="TIGR02519">
    <property type="entry name" value="pilus_MshL"/>
    <property type="match status" value="1"/>
</dbReference>
<dbReference type="GO" id="GO:0009297">
    <property type="term" value="P:pilus assembly"/>
    <property type="evidence" value="ECO:0007669"/>
    <property type="project" value="InterPro"/>
</dbReference>
<accession>A0A4V1HHZ0</accession>
<dbReference type="KEGG" id="thig:FE785_08635"/>
<dbReference type="Gene3D" id="3.55.50.30">
    <property type="match status" value="1"/>
</dbReference>
<sequence>MISRLFLFNIFFGVLTLSLTACQQSAVKRDPLAPPVAEQFVPKGHLQKQTKVEDSINDPSAIPSIVNNQKPLLPPLSGAVSTKLYSVSAVNVPVADLLFKLAKDANRELDLYAGISGNVTINAINQPLDNILERIAEQVGFVFELSSSVVSIRPDFPEWRNYKIDYVNISRDSTESIDMKMTVASGTGGSSGGSPASSSSVKVTSKSDFWKNLDENIKLLAQIDPNANMVMSPATAVDGQAAAPSPALSGLSQNTVVNPEAGVISVYTTKQKHKAIAKYIDEVTHRAKRQVLIEATVVEVSLNDDYQAGIDWTKFGTVNNVKSSVFFTSDARFSSSSYSAALTGAGENILDNLKFLKVFGDTKVLSSPKIMAINNQTALLKVVNNLVYFKVEASTTSTTQGVGETTYTTEIQTVPVGFTMSVTPFIGDNDDITLNVRPTISRKIDEVADPNPSLGDVQSLIPIIQEKEMSSVLKLRDRQIAIIGGLIEDSNGNNRVGLPWLGDAPIIGDLFSQRSDTTTKSELVIFIRPTVIKNPDIDNGDLTSIRRFLTTKNQ</sequence>
<gene>
    <name evidence="5" type="primary">mshL</name>
    <name evidence="5" type="ORF">FE785_08635</name>
</gene>
<reference evidence="5 6" key="1">
    <citation type="submission" date="2019-05" db="EMBL/GenBank/DDBJ databases">
        <title>Thiomicrorhabdus sediminis sp. nov, a novel sulfur-oxidizing bacterium isolated from coastal sediment.</title>
        <authorList>
            <person name="Liu X."/>
        </authorList>
    </citation>
    <scope>NUCLEOTIDE SEQUENCE [LARGE SCALE GENOMIC DNA]</scope>
    <source>
        <strain evidence="5 6">G1</strain>
    </source>
</reference>
<feature type="domain" description="Secretin N-terminal" evidence="4">
    <location>
        <begin position="162"/>
        <end position="236"/>
    </location>
</feature>
<evidence type="ECO:0000256" key="2">
    <source>
        <dbReference type="SAM" id="SignalP"/>
    </source>
</evidence>
<feature type="region of interest" description="Disordered" evidence="1">
    <location>
        <begin position="182"/>
        <end position="201"/>
    </location>
</feature>
<dbReference type="InterPro" id="IPR004846">
    <property type="entry name" value="T2SS/T3SS_dom"/>
</dbReference>
<dbReference type="PANTHER" id="PTHR30332">
    <property type="entry name" value="PROBABLE GENERAL SECRETION PATHWAY PROTEIN D"/>
    <property type="match status" value="1"/>
</dbReference>
<dbReference type="PANTHER" id="PTHR30332:SF17">
    <property type="entry name" value="TYPE IV PILIATION SYSTEM PROTEIN DR_0774-RELATED"/>
    <property type="match status" value="1"/>
</dbReference>
<dbReference type="GO" id="GO:0015627">
    <property type="term" value="C:type II protein secretion system complex"/>
    <property type="evidence" value="ECO:0007669"/>
    <property type="project" value="TreeGrafter"/>
</dbReference>
<dbReference type="PRINTS" id="PR00811">
    <property type="entry name" value="BCTERIALGSPD"/>
</dbReference>
<evidence type="ECO:0000259" key="4">
    <source>
        <dbReference type="Pfam" id="PF07655"/>
    </source>
</evidence>
<dbReference type="PROSITE" id="PS51257">
    <property type="entry name" value="PROKAR_LIPOPROTEIN"/>
    <property type="match status" value="1"/>
</dbReference>
<feature type="domain" description="Type II/III secretion system secretin-like" evidence="3">
    <location>
        <begin position="357"/>
        <end position="533"/>
    </location>
</feature>
<dbReference type="GO" id="GO:0019867">
    <property type="term" value="C:outer membrane"/>
    <property type="evidence" value="ECO:0007669"/>
    <property type="project" value="InterPro"/>
</dbReference>
<evidence type="ECO:0000259" key="3">
    <source>
        <dbReference type="Pfam" id="PF00263"/>
    </source>
</evidence>
<dbReference type="Pfam" id="PF00263">
    <property type="entry name" value="Secretin"/>
    <property type="match status" value="1"/>
</dbReference>
<evidence type="ECO:0000313" key="5">
    <source>
        <dbReference type="EMBL" id="QCU90693.1"/>
    </source>
</evidence>
<dbReference type="EMBL" id="CP040602">
    <property type="protein sequence ID" value="QCU90693.1"/>
    <property type="molecule type" value="Genomic_DNA"/>
</dbReference>
<dbReference type="InterPro" id="IPR013358">
    <property type="entry name" value="Pilus_biogenesis_MshL"/>
</dbReference>
<dbReference type="InterPro" id="IPR011514">
    <property type="entry name" value="Secretin_N_2"/>
</dbReference>
<evidence type="ECO:0000256" key="1">
    <source>
        <dbReference type="SAM" id="MobiDB-lite"/>
    </source>
</evidence>
<feature type="signal peptide" evidence="2">
    <location>
        <begin position="1"/>
        <end position="21"/>
    </location>
</feature>
<keyword evidence="2" id="KW-0732">Signal</keyword>
<protein>
    <submittedName>
        <fullName evidence="5">Pilus (MSHA type) biogenesis protein MshL</fullName>
    </submittedName>
</protein>
<evidence type="ECO:0000313" key="6">
    <source>
        <dbReference type="Proteomes" id="UP000304864"/>
    </source>
</evidence>
<keyword evidence="6" id="KW-1185">Reference proteome</keyword>
<dbReference type="InterPro" id="IPR050810">
    <property type="entry name" value="Bact_Secretion_Sys_Channel"/>
</dbReference>
<dbReference type="RefSeq" id="WP_138565367.1">
    <property type="nucleotide sequence ID" value="NZ_CP040602.1"/>
</dbReference>
<proteinExistence type="predicted"/>
<dbReference type="InterPro" id="IPR001775">
    <property type="entry name" value="GspD/PilQ"/>
</dbReference>
<dbReference type="Proteomes" id="UP000304864">
    <property type="component" value="Chromosome"/>
</dbReference>
<dbReference type="Pfam" id="PF07655">
    <property type="entry name" value="Secretin_N_2"/>
    <property type="match status" value="1"/>
</dbReference>
<name>A0A4V1HHZ0_9GAMM</name>
<organism evidence="5 6">
    <name type="scientific">Thiomicrorhabdus sediminis</name>
    <dbReference type="NCBI Taxonomy" id="2580412"/>
    <lineage>
        <taxon>Bacteria</taxon>
        <taxon>Pseudomonadati</taxon>
        <taxon>Pseudomonadota</taxon>
        <taxon>Gammaproteobacteria</taxon>
        <taxon>Thiotrichales</taxon>
        <taxon>Piscirickettsiaceae</taxon>
        <taxon>Thiomicrorhabdus</taxon>
    </lineage>
</organism>
<dbReference type="AlphaFoldDB" id="A0A4V1HHZ0"/>